<dbReference type="EMBL" id="CABVPY010000001">
    <property type="protein sequence ID" value="VWB07228.1"/>
    <property type="molecule type" value="Genomic_DNA"/>
</dbReference>
<dbReference type="AlphaFoldDB" id="A0A6P2GTX5"/>
<name>A0A6P2GTX5_BURL3</name>
<gene>
    <name evidence="2" type="ORF">BLA6863_00156</name>
</gene>
<accession>A0A6P2GTX5</accession>
<reference evidence="2 3" key="1">
    <citation type="submission" date="2019-09" db="EMBL/GenBank/DDBJ databases">
        <authorList>
            <person name="Depoorter E."/>
        </authorList>
    </citation>
    <scope>NUCLEOTIDE SEQUENCE [LARGE SCALE GENOMIC DNA]</scope>
    <source>
        <strain evidence="2">LMG 6863</strain>
    </source>
</reference>
<keyword evidence="1" id="KW-1133">Transmembrane helix</keyword>
<evidence type="ECO:0000313" key="3">
    <source>
        <dbReference type="Proteomes" id="UP000494170"/>
    </source>
</evidence>
<evidence type="ECO:0000256" key="1">
    <source>
        <dbReference type="SAM" id="Phobius"/>
    </source>
</evidence>
<sequence length="216" mass="22609">MFTNPTAPNIADFNTFVIGQGVPAADLPSGALTTIAIDTSGNLTAASATGTIATGMALVGTNIPENTYIATWSGTTGTVTPVPVAAVSTASAQAYSPWLQWAFIGAMAVTLIPPPCMPAILYVMAVYNYGMHKLLKIGQDLSGQTFFTIQRQNFNLLSFKAGPVASSADQATSSTLVTPDFLKGLTMGDLDLLLTPWGREYLDYSQQYGPSIVGVS</sequence>
<protein>
    <submittedName>
        <fullName evidence="2">Uncharacterized protein</fullName>
    </submittedName>
</protein>
<dbReference type="RefSeq" id="WP_174936667.1">
    <property type="nucleotide sequence ID" value="NZ_CABVPY010000001.1"/>
</dbReference>
<dbReference type="Proteomes" id="UP000494170">
    <property type="component" value="Unassembled WGS sequence"/>
</dbReference>
<evidence type="ECO:0000313" key="2">
    <source>
        <dbReference type="EMBL" id="VWB07228.1"/>
    </source>
</evidence>
<feature type="transmembrane region" description="Helical" evidence="1">
    <location>
        <begin position="101"/>
        <end position="127"/>
    </location>
</feature>
<keyword evidence="1" id="KW-0812">Transmembrane</keyword>
<keyword evidence="1" id="KW-0472">Membrane</keyword>
<proteinExistence type="predicted"/>
<organism evidence="2 3">
    <name type="scientific">Burkholderia lata (strain ATCC 17760 / DSM 23089 / LMG 22485 / NCIMB 9086 / R18194 / 383)</name>
    <dbReference type="NCBI Taxonomy" id="482957"/>
    <lineage>
        <taxon>Bacteria</taxon>
        <taxon>Pseudomonadati</taxon>
        <taxon>Pseudomonadota</taxon>
        <taxon>Betaproteobacteria</taxon>
        <taxon>Burkholderiales</taxon>
        <taxon>Burkholderiaceae</taxon>
        <taxon>Burkholderia</taxon>
        <taxon>Burkholderia cepacia complex</taxon>
    </lineage>
</organism>